<keyword evidence="2" id="KW-1185">Reference proteome</keyword>
<dbReference type="Gene3D" id="3.30.70.1660">
    <property type="match status" value="1"/>
</dbReference>
<gene>
    <name evidence="3" type="primary">LOC110791547</name>
</gene>
<sequence>MAANPQPLPLSSKWESSLKTKKKLTATHVLCYPFRASHSIHDKDRVFKQLGTFALRKKIEDAVLRGEMLAPIVLQLEEEMHVWREEKMRDYNFWDDPVKSNEMLANLADRAKVIDTLKDLVYKIEEAKLIKELAETDAVNYGLIKQAYNASVDVSKFLDQYEMSKILKGRYDIHGASLVIQAGGKGIYSEIWAERLLSMYVKWAEKQGHKTRVLEKCSSNSGGIKSVTIEFEFKYAYGFLIGERGVHRMMSSLEKTSNHEASLAAVDVIPLFLETVYDFPLDDKDLIISFLLSENEIGPVVPVVHIQHALTGICVQSSGERNKFANKMKALNRLKAKLLVVMSEQGISDMSSIETDAIVDVWSQDTRRYILQPYKLVEDLKTGVQLPDLNSVLEGNINLLISAHSSLRHASEKF</sequence>
<evidence type="ECO:0000313" key="3">
    <source>
        <dbReference type="RefSeq" id="XP_021851991.1"/>
    </source>
</evidence>
<feature type="domain" description="Peptide chain release factor" evidence="1">
    <location>
        <begin position="132"/>
        <end position="243"/>
    </location>
</feature>
<dbReference type="RefSeq" id="XP_021851991.1">
    <property type="nucleotide sequence ID" value="XM_021996299.2"/>
</dbReference>
<dbReference type="OrthoDB" id="2019491at2759"/>
<reference evidence="2" key="1">
    <citation type="journal article" date="2021" name="Nat. Commun.">
        <title>Genomic analyses provide insights into spinach domestication and the genetic basis of agronomic traits.</title>
        <authorList>
            <person name="Cai X."/>
            <person name="Sun X."/>
            <person name="Xu C."/>
            <person name="Sun H."/>
            <person name="Wang X."/>
            <person name="Ge C."/>
            <person name="Zhang Z."/>
            <person name="Wang Q."/>
            <person name="Fei Z."/>
            <person name="Jiao C."/>
            <person name="Wang Q."/>
        </authorList>
    </citation>
    <scope>NUCLEOTIDE SEQUENCE [LARGE SCALE GENOMIC DNA]</scope>
    <source>
        <strain evidence="2">cv. Varoflay</strain>
    </source>
</reference>
<accession>A0A9R0IMA9</accession>
<evidence type="ECO:0000259" key="1">
    <source>
        <dbReference type="SMART" id="SM00937"/>
    </source>
</evidence>
<dbReference type="Proteomes" id="UP000813463">
    <property type="component" value="Chromosome 1"/>
</dbReference>
<name>A0A9R0IMA9_SPIOL</name>
<dbReference type="InterPro" id="IPR045853">
    <property type="entry name" value="Pep_chain_release_fac_I_sf"/>
</dbReference>
<dbReference type="SUPFAM" id="SSF75620">
    <property type="entry name" value="Release factor"/>
    <property type="match status" value="1"/>
</dbReference>
<dbReference type="InterPro" id="IPR005139">
    <property type="entry name" value="PCRF"/>
</dbReference>
<dbReference type="KEGG" id="soe:110791547"/>
<dbReference type="PANTHER" id="PTHR43116">
    <property type="entry name" value="PEPTIDE CHAIN RELEASE FACTOR 2"/>
    <property type="match status" value="1"/>
</dbReference>
<dbReference type="PANTHER" id="PTHR43116:SF4">
    <property type="entry name" value="PEPTIDE CHAIN RELEASE FACTOR PRFB3, CHLOROPLASTIC"/>
    <property type="match status" value="1"/>
</dbReference>
<dbReference type="AlphaFoldDB" id="A0A9R0IMA9"/>
<dbReference type="SMR" id="A0A9R0IMA9"/>
<dbReference type="GO" id="GO:0006415">
    <property type="term" value="P:translational termination"/>
    <property type="evidence" value="ECO:0007669"/>
    <property type="project" value="InterPro"/>
</dbReference>
<dbReference type="SMART" id="SM00937">
    <property type="entry name" value="PCRF"/>
    <property type="match status" value="1"/>
</dbReference>
<organism evidence="2 3">
    <name type="scientific">Spinacia oleracea</name>
    <name type="common">Spinach</name>
    <dbReference type="NCBI Taxonomy" id="3562"/>
    <lineage>
        <taxon>Eukaryota</taxon>
        <taxon>Viridiplantae</taxon>
        <taxon>Streptophyta</taxon>
        <taxon>Embryophyta</taxon>
        <taxon>Tracheophyta</taxon>
        <taxon>Spermatophyta</taxon>
        <taxon>Magnoliopsida</taxon>
        <taxon>eudicotyledons</taxon>
        <taxon>Gunneridae</taxon>
        <taxon>Pentapetalae</taxon>
        <taxon>Caryophyllales</taxon>
        <taxon>Chenopodiaceae</taxon>
        <taxon>Chenopodioideae</taxon>
        <taxon>Anserineae</taxon>
        <taxon>Spinacia</taxon>
    </lineage>
</organism>
<dbReference type="Pfam" id="PF03462">
    <property type="entry name" value="PCRF"/>
    <property type="match status" value="1"/>
</dbReference>
<reference evidence="3" key="2">
    <citation type="submission" date="2025-08" db="UniProtKB">
        <authorList>
            <consortium name="RefSeq"/>
        </authorList>
    </citation>
    <scope>IDENTIFICATION</scope>
    <source>
        <tissue evidence="3">Leaf</tissue>
    </source>
</reference>
<protein>
    <submittedName>
        <fullName evidence="3">Peptide chain release factor PrfB3, chloroplastic</fullName>
    </submittedName>
</protein>
<dbReference type="Gene3D" id="3.30.160.20">
    <property type="match status" value="1"/>
</dbReference>
<proteinExistence type="predicted"/>
<evidence type="ECO:0000313" key="2">
    <source>
        <dbReference type="Proteomes" id="UP000813463"/>
    </source>
</evidence>
<dbReference type="GeneID" id="110791547"/>